<evidence type="ECO:0000313" key="4">
    <source>
        <dbReference type="Proteomes" id="UP000823913"/>
    </source>
</evidence>
<evidence type="ECO:0008006" key="5">
    <source>
        <dbReference type="Google" id="ProtNLM"/>
    </source>
</evidence>
<dbReference type="AlphaFoldDB" id="A0A9D1J9M0"/>
<reference evidence="3" key="1">
    <citation type="submission" date="2020-10" db="EMBL/GenBank/DDBJ databases">
        <authorList>
            <person name="Gilroy R."/>
        </authorList>
    </citation>
    <scope>NUCLEOTIDE SEQUENCE</scope>
    <source>
        <strain evidence="3">ChiW16-3235</strain>
    </source>
</reference>
<evidence type="ECO:0000313" key="3">
    <source>
        <dbReference type="EMBL" id="HIR67610.1"/>
    </source>
</evidence>
<dbReference type="Proteomes" id="UP000823913">
    <property type="component" value="Unassembled WGS sequence"/>
</dbReference>
<feature type="signal peptide" evidence="2">
    <location>
        <begin position="1"/>
        <end position="27"/>
    </location>
</feature>
<comment type="caution">
    <text evidence="3">The sequence shown here is derived from an EMBL/GenBank/DDBJ whole genome shotgun (WGS) entry which is preliminary data.</text>
</comment>
<feature type="compositionally biased region" description="Polar residues" evidence="1">
    <location>
        <begin position="44"/>
        <end position="55"/>
    </location>
</feature>
<sequence length="950" mass="100385">MQKTGKRWLFAAVLAVLLALVMSLALVAGCADDAQTPTYRPESPSASNQPPQDGTTPEDYEALENVSYVIGKLASREYYHSENVNTASATTLGFISVTQNVVGSKDYSDGILITSTISTNSSSLAPSKAMQKYYGDRKVIIRGAASTNSADWDGLDTAWSDGAPSETLTEAQYEERYGLWATEFSDFVINEDTVLSASELTKDGENYSVTLNLSVSGENDAAYYYKKQMVTMGELSALPEFDYVRITINFTPDWTVLSYSTEESYLSHKGIITANVVGTSTTTFSYEQSDVDVSAYENYFAKYDEGGTEEQITAQQYLDSAFASMLGGRGLLEMNASIGDISIHGYVRLLGESTQNITDAYLLIEGVQLTYDDGILYITYGGINGKIDLTDGGREISMALIGDSCTVDGNKVTVTGRFSAAGIDIPVTVSMTVSDGVVSLVGIESTTESDGITASISLAPTSHSVMLSEPDKNSAADLTPIAGDIFNFITTGTFSASAQYSSDLQDISVDADMSISGTSEDYQIAADISASIIEYGYETAEDGTVGERVVTGSHYIHVIYKDGVLYASYSLKSMDAENALRVKITTQNLSDVIDQLLPLLELFGVDTDNIQSIIGAIPLSGNFAADNRAASNGSLVAGRDEDGNNTVTLSGLEINGGTLGASLTAAKNNSPVISAPADEENYLDLSFLVTLADDLGNTIAQVLTGFDITITADADMLGASIADVDISAKIGLGDDGDLAVIVDISVGGEGALGIFFGQSRSTVVVSGGNVYITRTQIAEEAEVTESRAMTLDYFASDIANQLYFALNINQEQLTALSGLFGMFMGGEVGDIRDMLTKIEASEEGYNISLDIAKMLGLTGASTADITLSRGENGDNMVITSMDATVSMFGLVNATVNLTNNNPGTTVDVSAAGGAVASVISALGYTDEGQFLSDLAQSGYLTTQTADQPAE</sequence>
<accession>A0A9D1J9M0</accession>
<name>A0A9D1J9M0_9FIRM</name>
<feature type="region of interest" description="Disordered" evidence="1">
    <location>
        <begin position="36"/>
        <end position="58"/>
    </location>
</feature>
<keyword evidence="2" id="KW-0732">Signal</keyword>
<gene>
    <name evidence="3" type="ORF">IAB94_06165</name>
</gene>
<evidence type="ECO:0000256" key="1">
    <source>
        <dbReference type="SAM" id="MobiDB-lite"/>
    </source>
</evidence>
<evidence type="ECO:0000256" key="2">
    <source>
        <dbReference type="SAM" id="SignalP"/>
    </source>
</evidence>
<organism evidence="3 4">
    <name type="scientific">Candidatus Coproplasma avicola</name>
    <dbReference type="NCBI Taxonomy" id="2840744"/>
    <lineage>
        <taxon>Bacteria</taxon>
        <taxon>Bacillati</taxon>
        <taxon>Bacillota</taxon>
        <taxon>Clostridia</taxon>
        <taxon>Eubacteriales</taxon>
        <taxon>Candidatus Coproplasma</taxon>
    </lineage>
</organism>
<reference evidence="3" key="2">
    <citation type="journal article" date="2021" name="PeerJ">
        <title>Extensive microbial diversity within the chicken gut microbiome revealed by metagenomics and culture.</title>
        <authorList>
            <person name="Gilroy R."/>
            <person name="Ravi A."/>
            <person name="Getino M."/>
            <person name="Pursley I."/>
            <person name="Horton D.L."/>
            <person name="Alikhan N.F."/>
            <person name="Baker D."/>
            <person name="Gharbi K."/>
            <person name="Hall N."/>
            <person name="Watson M."/>
            <person name="Adriaenssens E.M."/>
            <person name="Foster-Nyarko E."/>
            <person name="Jarju S."/>
            <person name="Secka A."/>
            <person name="Antonio M."/>
            <person name="Oren A."/>
            <person name="Chaudhuri R.R."/>
            <person name="La Ragione R."/>
            <person name="Hildebrand F."/>
            <person name="Pallen M.J."/>
        </authorList>
    </citation>
    <scope>NUCLEOTIDE SEQUENCE</scope>
    <source>
        <strain evidence="3">ChiW16-3235</strain>
    </source>
</reference>
<feature type="chain" id="PRO_5038627016" description="Lipoprotein" evidence="2">
    <location>
        <begin position="28"/>
        <end position="950"/>
    </location>
</feature>
<proteinExistence type="predicted"/>
<dbReference type="EMBL" id="DVHK01000123">
    <property type="protein sequence ID" value="HIR67610.1"/>
    <property type="molecule type" value="Genomic_DNA"/>
</dbReference>
<dbReference type="PROSITE" id="PS51257">
    <property type="entry name" value="PROKAR_LIPOPROTEIN"/>
    <property type="match status" value="1"/>
</dbReference>
<protein>
    <recommendedName>
        <fullName evidence="5">Lipoprotein</fullName>
    </recommendedName>
</protein>